<feature type="active site" description="Schiff-base intermediate with acetaldehyde" evidence="6">
    <location>
        <position position="156"/>
    </location>
</feature>
<proteinExistence type="inferred from homology"/>
<dbReference type="PANTHER" id="PTHR10889">
    <property type="entry name" value="DEOXYRIBOSE-PHOSPHATE ALDOLASE"/>
    <property type="match status" value="1"/>
</dbReference>
<gene>
    <name evidence="6 7" type="primary">deoC</name>
    <name evidence="7" type="ORF">ACFQWG_02255</name>
</gene>
<dbReference type="Gene3D" id="3.20.20.70">
    <property type="entry name" value="Aldolase class I"/>
    <property type="match status" value="1"/>
</dbReference>
<evidence type="ECO:0000256" key="2">
    <source>
        <dbReference type="ARBA" id="ARBA00022490"/>
    </source>
</evidence>
<dbReference type="InterPro" id="IPR002915">
    <property type="entry name" value="DeoC/FbaB/LacD_aldolase"/>
</dbReference>
<evidence type="ECO:0000256" key="1">
    <source>
        <dbReference type="ARBA" id="ARBA00010936"/>
    </source>
</evidence>
<keyword evidence="4 6" id="KW-0704">Schiff base</keyword>
<comment type="caution">
    <text evidence="7">The sequence shown here is derived from an EMBL/GenBank/DDBJ whole genome shotgun (WGS) entry which is preliminary data.</text>
</comment>
<dbReference type="GO" id="GO:0004139">
    <property type="term" value="F:deoxyribose-phosphate aldolase activity"/>
    <property type="evidence" value="ECO:0007669"/>
    <property type="project" value="UniProtKB-EC"/>
</dbReference>
<dbReference type="NCBIfam" id="TIGR00126">
    <property type="entry name" value="deoC"/>
    <property type="match status" value="1"/>
</dbReference>
<dbReference type="InterPro" id="IPR013785">
    <property type="entry name" value="Aldolase_TIM"/>
</dbReference>
<evidence type="ECO:0000256" key="5">
    <source>
        <dbReference type="ARBA" id="ARBA00048791"/>
    </source>
</evidence>
<comment type="function">
    <text evidence="6">Catalyzes a reversible aldol reaction between acetaldehyde and D-glyceraldehyde 3-phosphate to generate 2-deoxy-D-ribose 5-phosphate.</text>
</comment>
<dbReference type="HAMAP" id="MF_00114">
    <property type="entry name" value="DeoC_type1"/>
    <property type="match status" value="1"/>
</dbReference>
<comment type="pathway">
    <text evidence="6">Carbohydrate degradation; 2-deoxy-D-ribose 1-phosphate degradation; D-glyceraldehyde 3-phosphate and acetaldehyde from 2-deoxy-alpha-D-ribose 1-phosphate: step 2/2.</text>
</comment>
<dbReference type="SUPFAM" id="SSF51569">
    <property type="entry name" value="Aldolase"/>
    <property type="match status" value="1"/>
</dbReference>
<dbReference type="InterPro" id="IPR028581">
    <property type="entry name" value="DeoC_typeI"/>
</dbReference>
<keyword evidence="2 6" id="KW-0963">Cytoplasm</keyword>
<dbReference type="InterPro" id="IPR011343">
    <property type="entry name" value="DeoC"/>
</dbReference>
<evidence type="ECO:0000256" key="6">
    <source>
        <dbReference type="HAMAP-Rule" id="MF_00114"/>
    </source>
</evidence>
<comment type="subcellular location">
    <subcellularLocation>
        <location evidence="6">Cytoplasm</location>
    </subcellularLocation>
</comment>
<evidence type="ECO:0000256" key="4">
    <source>
        <dbReference type="ARBA" id="ARBA00023270"/>
    </source>
</evidence>
<dbReference type="SMART" id="SM01133">
    <property type="entry name" value="DeoC"/>
    <property type="match status" value="1"/>
</dbReference>
<feature type="active site" description="Proton donor/acceptor" evidence="6">
    <location>
        <position position="94"/>
    </location>
</feature>
<keyword evidence="8" id="KW-1185">Reference proteome</keyword>
<dbReference type="EC" id="4.1.2.4" evidence="6"/>
<dbReference type="Pfam" id="PF01791">
    <property type="entry name" value="DeoC"/>
    <property type="match status" value="1"/>
</dbReference>
<evidence type="ECO:0000313" key="8">
    <source>
        <dbReference type="Proteomes" id="UP001596527"/>
    </source>
</evidence>
<accession>A0ABW2SIV6</accession>
<name>A0ABW2SIV6_9ACTO</name>
<dbReference type="PANTHER" id="PTHR10889:SF1">
    <property type="entry name" value="DEOXYRIBOSE-PHOSPHATE ALDOLASE"/>
    <property type="match status" value="1"/>
</dbReference>
<evidence type="ECO:0000256" key="3">
    <source>
        <dbReference type="ARBA" id="ARBA00023239"/>
    </source>
</evidence>
<evidence type="ECO:0000313" key="7">
    <source>
        <dbReference type="EMBL" id="MFC7580051.1"/>
    </source>
</evidence>
<reference evidence="8" key="1">
    <citation type="journal article" date="2019" name="Int. J. Syst. Evol. Microbiol.">
        <title>The Global Catalogue of Microorganisms (GCM) 10K type strain sequencing project: providing services to taxonomists for standard genome sequencing and annotation.</title>
        <authorList>
            <consortium name="The Broad Institute Genomics Platform"/>
            <consortium name="The Broad Institute Genome Sequencing Center for Infectious Disease"/>
            <person name="Wu L."/>
            <person name="Ma J."/>
        </authorList>
    </citation>
    <scope>NUCLEOTIDE SEQUENCE [LARGE SCALE GENOMIC DNA]</scope>
    <source>
        <strain evidence="8">CCUG 56698</strain>
    </source>
</reference>
<dbReference type="Proteomes" id="UP001596527">
    <property type="component" value="Unassembled WGS sequence"/>
</dbReference>
<feature type="active site" description="Proton donor/acceptor" evidence="6">
    <location>
        <position position="186"/>
    </location>
</feature>
<organism evidence="7 8">
    <name type="scientific">Schaalia naturae</name>
    <dbReference type="NCBI Taxonomy" id="635203"/>
    <lineage>
        <taxon>Bacteria</taxon>
        <taxon>Bacillati</taxon>
        <taxon>Actinomycetota</taxon>
        <taxon>Actinomycetes</taxon>
        <taxon>Actinomycetales</taxon>
        <taxon>Actinomycetaceae</taxon>
        <taxon>Schaalia</taxon>
    </lineage>
</organism>
<dbReference type="EMBL" id="JBHTEF010000001">
    <property type="protein sequence ID" value="MFC7580051.1"/>
    <property type="molecule type" value="Genomic_DNA"/>
</dbReference>
<keyword evidence="3 6" id="KW-0456">Lyase</keyword>
<comment type="similarity">
    <text evidence="1 6">Belongs to the DeoC/FbaB aldolase family. DeoC type 1 subfamily.</text>
</comment>
<sequence length="222" mass="22867">MSLTNQPTRSDVAAIIDHTLLKPETTPDAVTALVADAVEMGVCSVCVSPNQLPVPHPSSLRIAAVCGFPSGAHRSAVKALEASRACQAGADEIDMVIDLAFPQTGRYELTESEIAEVRHAVPDATLKVIIESAVLDDDQIVEVCHAAERAGADFVKTSTGFHPAGGASVHAVRLMRDVVGDRLGVKASGGIRDSEAALAMIAAGATRLGVSSTRAILAGLPG</sequence>
<dbReference type="CDD" id="cd00959">
    <property type="entry name" value="DeoC"/>
    <property type="match status" value="1"/>
</dbReference>
<comment type="catalytic activity">
    <reaction evidence="5 6">
        <text>2-deoxy-D-ribose 5-phosphate = D-glyceraldehyde 3-phosphate + acetaldehyde</text>
        <dbReference type="Rhea" id="RHEA:12821"/>
        <dbReference type="ChEBI" id="CHEBI:15343"/>
        <dbReference type="ChEBI" id="CHEBI:59776"/>
        <dbReference type="ChEBI" id="CHEBI:62877"/>
        <dbReference type="EC" id="4.1.2.4"/>
    </reaction>
</comment>
<dbReference type="PIRSF" id="PIRSF001357">
    <property type="entry name" value="DeoC"/>
    <property type="match status" value="1"/>
</dbReference>
<protein>
    <recommendedName>
        <fullName evidence="6">Deoxyribose-phosphate aldolase</fullName>
        <shortName evidence="6">DERA</shortName>
        <ecNumber evidence="6">4.1.2.4</ecNumber>
    </recommendedName>
    <alternativeName>
        <fullName evidence="6">2-deoxy-D-ribose 5-phosphate aldolase</fullName>
    </alternativeName>
    <alternativeName>
        <fullName evidence="6">Phosphodeoxyriboaldolase</fullName>
        <shortName evidence="6">Deoxyriboaldolase</shortName>
    </alternativeName>
</protein>
<dbReference type="RefSeq" id="WP_380971726.1">
    <property type="nucleotide sequence ID" value="NZ_JBHTEF010000001.1"/>
</dbReference>